<gene>
    <name evidence="1" type="ORF">METZ01_LOCUS240747</name>
</gene>
<name>A0A382HMJ6_9ZZZZ</name>
<dbReference type="EMBL" id="UINC01061868">
    <property type="protein sequence ID" value="SVB87893.1"/>
    <property type="molecule type" value="Genomic_DNA"/>
</dbReference>
<proteinExistence type="predicted"/>
<accession>A0A382HMJ6</accession>
<protein>
    <submittedName>
        <fullName evidence="1">Uncharacterized protein</fullName>
    </submittedName>
</protein>
<reference evidence="1" key="1">
    <citation type="submission" date="2018-05" db="EMBL/GenBank/DDBJ databases">
        <authorList>
            <person name="Lanie J.A."/>
            <person name="Ng W.-L."/>
            <person name="Kazmierczak K.M."/>
            <person name="Andrzejewski T.M."/>
            <person name="Davidsen T.M."/>
            <person name="Wayne K.J."/>
            <person name="Tettelin H."/>
            <person name="Glass J.I."/>
            <person name="Rusch D."/>
            <person name="Podicherti R."/>
            <person name="Tsui H.-C.T."/>
            <person name="Winkler M.E."/>
        </authorList>
    </citation>
    <scope>NUCLEOTIDE SEQUENCE</scope>
</reference>
<dbReference type="AlphaFoldDB" id="A0A382HMJ6"/>
<feature type="non-terminal residue" evidence="1">
    <location>
        <position position="304"/>
    </location>
</feature>
<organism evidence="1">
    <name type="scientific">marine metagenome</name>
    <dbReference type="NCBI Taxonomy" id="408172"/>
    <lineage>
        <taxon>unclassified sequences</taxon>
        <taxon>metagenomes</taxon>
        <taxon>ecological metagenomes</taxon>
    </lineage>
</organism>
<sequence length="304" mass="34775">MRKILFRYIFTGTLPFFLIFTCSDRKHTITHPKFEGNFEFQSLTVDDIVSGISFITSPKLGDHAYLYSGSKNNYHCEFTLIDFTSYYALNAYPEVFANSDTVDSMMLRIYLPDTAIVSIPEISLNYLHNEIDSIFHEDETLYPEFNPNGFSDIISLGVFQLSGEDTNSTVRSIELIITDTANISELLFYSEDTSKCFLLSQTETSDFIKLYSSESFYKPEFHAYYTVIDSTDSSYVSSFTLPILQDVTLIDPPEFLNLPQDSLYIGGSIFQSILEFDLEPFSELPEQFVLKEDSYLFLDTPING</sequence>
<evidence type="ECO:0000313" key="1">
    <source>
        <dbReference type="EMBL" id="SVB87893.1"/>
    </source>
</evidence>